<reference evidence="1 2" key="1">
    <citation type="journal article" date="2016" name="Mol. Biol. Evol.">
        <title>Comparative Genomics of Early-Diverging Mushroom-Forming Fungi Provides Insights into the Origins of Lignocellulose Decay Capabilities.</title>
        <authorList>
            <person name="Nagy L.G."/>
            <person name="Riley R."/>
            <person name="Tritt A."/>
            <person name="Adam C."/>
            <person name="Daum C."/>
            <person name="Floudas D."/>
            <person name="Sun H."/>
            <person name="Yadav J.S."/>
            <person name="Pangilinan J."/>
            <person name="Larsson K.H."/>
            <person name="Matsuura K."/>
            <person name="Barry K."/>
            <person name="Labutti K."/>
            <person name="Kuo R."/>
            <person name="Ohm R.A."/>
            <person name="Bhattacharya S.S."/>
            <person name="Shirouzu T."/>
            <person name="Yoshinaga Y."/>
            <person name="Martin F.M."/>
            <person name="Grigoriev I.V."/>
            <person name="Hibbett D.S."/>
        </authorList>
    </citation>
    <scope>NUCLEOTIDE SEQUENCE [LARGE SCALE GENOMIC DNA]</scope>
    <source>
        <strain evidence="1 2">HHB14362 ss-1</strain>
    </source>
</reference>
<organism evidence="1 2">
    <name type="scientific">Neolentinus lepideus HHB14362 ss-1</name>
    <dbReference type="NCBI Taxonomy" id="1314782"/>
    <lineage>
        <taxon>Eukaryota</taxon>
        <taxon>Fungi</taxon>
        <taxon>Dikarya</taxon>
        <taxon>Basidiomycota</taxon>
        <taxon>Agaricomycotina</taxon>
        <taxon>Agaricomycetes</taxon>
        <taxon>Gloeophyllales</taxon>
        <taxon>Gloeophyllaceae</taxon>
        <taxon>Neolentinus</taxon>
    </lineage>
</organism>
<evidence type="ECO:0000313" key="1">
    <source>
        <dbReference type="EMBL" id="KZT25820.1"/>
    </source>
</evidence>
<evidence type="ECO:0000313" key="2">
    <source>
        <dbReference type="Proteomes" id="UP000076761"/>
    </source>
</evidence>
<keyword evidence="2" id="KW-1185">Reference proteome</keyword>
<dbReference type="InParanoid" id="A0A165SXF9"/>
<proteinExistence type="predicted"/>
<sequence>MSVALAAAPIESTLQQLHLSNPLQLSSSASINVPTVTSLVWRVLRSWPSVCSVCLWSFLSILSVSGPSILLGSPLQGNVASHVVAACTVSVGEMYVL</sequence>
<dbReference type="Proteomes" id="UP000076761">
    <property type="component" value="Unassembled WGS sequence"/>
</dbReference>
<accession>A0A165SXF9</accession>
<dbReference type="AlphaFoldDB" id="A0A165SXF9"/>
<gene>
    <name evidence="1" type="ORF">NEOLEDRAFT_276840</name>
</gene>
<name>A0A165SXF9_9AGAM</name>
<protein>
    <submittedName>
        <fullName evidence="1">Uncharacterized protein</fullName>
    </submittedName>
</protein>
<dbReference type="EMBL" id="KV425569">
    <property type="protein sequence ID" value="KZT25820.1"/>
    <property type="molecule type" value="Genomic_DNA"/>
</dbReference>